<reference evidence="3 4" key="1">
    <citation type="submission" date="2020-06" db="EMBL/GenBank/DDBJ databases">
        <title>Sulfitobacter algicola sp. nov., isolated from green algae.</title>
        <authorList>
            <person name="Wang C."/>
        </authorList>
    </citation>
    <scope>NUCLEOTIDE SEQUENCE [LARGE SCALE GENOMIC DNA]</scope>
    <source>
        <strain evidence="3 4">1151</strain>
    </source>
</reference>
<evidence type="ECO:0000256" key="1">
    <source>
        <dbReference type="SAM" id="Coils"/>
    </source>
</evidence>
<comment type="caution">
    <text evidence="3">The sequence shown here is derived from an EMBL/GenBank/DDBJ whole genome shotgun (WGS) entry which is preliminary data.</text>
</comment>
<evidence type="ECO:0000313" key="4">
    <source>
        <dbReference type="Proteomes" id="UP000777935"/>
    </source>
</evidence>
<dbReference type="PANTHER" id="PTHR40278">
    <property type="entry name" value="DNA UTILIZATION PROTEIN HOFN"/>
    <property type="match status" value="1"/>
</dbReference>
<evidence type="ECO:0000313" key="3">
    <source>
        <dbReference type="EMBL" id="NSX56912.1"/>
    </source>
</evidence>
<proteinExistence type="predicted"/>
<sequence length="336" mass="38044">MTGQVPSRLWQWFCQELSSVLPGWLKAALKGGAYVVPLYLSQSVTGLEKRRAKYIAPESILTKPIKIQPRPISVDLYLPEHYFLKRDIEAPAAAFKNAEQLVRLDMMRRTPFQPNDVYWTISAVTTKGPKTSTTQWLIKRSDAQQLREHLKTIGIMVRAIRIDNDQTATHIAKFQTQSDTSLQKWVNFGLVGTIAIAVLTMIMVPTFQNQHSLNSIETRITDLRAQAVQLRSNMETLRQAEQDRTALVDTVINKTIFAETLRELTIALPDDVWISDLSFQPERIVVNGTSSSSAAELVLRVANNRLFQNPRLTGPVSRTTSGEERFEMTLDLKGHR</sequence>
<accession>A0ABX2IVG1</accession>
<dbReference type="Proteomes" id="UP000777935">
    <property type="component" value="Unassembled WGS sequence"/>
</dbReference>
<dbReference type="RefSeq" id="WP_174140062.1">
    <property type="nucleotide sequence ID" value="NZ_JABUFE010000024.1"/>
</dbReference>
<feature type="coiled-coil region" evidence="1">
    <location>
        <begin position="213"/>
        <end position="240"/>
    </location>
</feature>
<keyword evidence="4" id="KW-1185">Reference proteome</keyword>
<keyword evidence="2" id="KW-1133">Transmembrane helix</keyword>
<protein>
    <submittedName>
        <fullName evidence="3">PilN domain-containing protein</fullName>
    </submittedName>
</protein>
<dbReference type="EMBL" id="JABUFE010000024">
    <property type="protein sequence ID" value="NSX56912.1"/>
    <property type="molecule type" value="Genomic_DNA"/>
</dbReference>
<dbReference type="Pfam" id="PF05137">
    <property type="entry name" value="PilN"/>
    <property type="match status" value="1"/>
</dbReference>
<dbReference type="InterPro" id="IPR052534">
    <property type="entry name" value="Extracell_DNA_Util/SecSys_Comp"/>
</dbReference>
<keyword evidence="2" id="KW-0812">Transmembrane</keyword>
<dbReference type="PANTHER" id="PTHR40278:SF1">
    <property type="entry name" value="DNA UTILIZATION PROTEIN HOFN"/>
    <property type="match status" value="1"/>
</dbReference>
<evidence type="ECO:0000256" key="2">
    <source>
        <dbReference type="SAM" id="Phobius"/>
    </source>
</evidence>
<dbReference type="InterPro" id="IPR007813">
    <property type="entry name" value="PilN"/>
</dbReference>
<gene>
    <name evidence="3" type="ORF">HRQ87_19205</name>
</gene>
<feature type="transmembrane region" description="Helical" evidence="2">
    <location>
        <begin position="185"/>
        <end position="204"/>
    </location>
</feature>
<keyword evidence="1" id="KW-0175">Coiled coil</keyword>
<name>A0ABX2IVG1_9RHOB</name>
<organism evidence="3 4">
    <name type="scientific">Parasulfitobacter algicola</name>
    <dbReference type="NCBI Taxonomy" id="2614809"/>
    <lineage>
        <taxon>Bacteria</taxon>
        <taxon>Pseudomonadati</taxon>
        <taxon>Pseudomonadota</taxon>
        <taxon>Alphaproteobacteria</taxon>
        <taxon>Rhodobacterales</taxon>
        <taxon>Roseobacteraceae</taxon>
        <taxon>Parasulfitobacter</taxon>
    </lineage>
</organism>
<keyword evidence="2" id="KW-0472">Membrane</keyword>